<comment type="caution">
    <text evidence="3">The sequence shown here is derived from an EMBL/GenBank/DDBJ whole genome shotgun (WGS) entry which is preliminary data.</text>
</comment>
<keyword evidence="2" id="KW-1133">Transmembrane helix</keyword>
<organism evidence="3 4">
    <name type="scientific">Novosphingobium tardum</name>
    <dbReference type="NCBI Taxonomy" id="1538021"/>
    <lineage>
        <taxon>Bacteria</taxon>
        <taxon>Pseudomonadati</taxon>
        <taxon>Pseudomonadota</taxon>
        <taxon>Alphaproteobacteria</taxon>
        <taxon>Sphingomonadales</taxon>
        <taxon>Sphingomonadaceae</taxon>
        <taxon>Novosphingobium</taxon>
    </lineage>
</organism>
<feature type="transmembrane region" description="Helical" evidence="2">
    <location>
        <begin position="149"/>
        <end position="170"/>
    </location>
</feature>
<dbReference type="PANTHER" id="PTHR11328">
    <property type="entry name" value="MAJOR FACILITATOR SUPERFAMILY DOMAIN-CONTAINING PROTEIN"/>
    <property type="match status" value="1"/>
</dbReference>
<feature type="transmembrane region" description="Helical" evidence="2">
    <location>
        <begin position="275"/>
        <end position="291"/>
    </location>
</feature>
<feature type="transmembrane region" description="Helical" evidence="2">
    <location>
        <begin position="427"/>
        <end position="445"/>
    </location>
</feature>
<sequence length="477" mass="51372">MIPIKGRVPTRLAVANAVGSIAYGVKDNGFSTFLLLFYNQVLGMEARLVSFALLVALVFDGFLDPVIGHLSDSTRTRWGRRLPWLYLAGVPLGVAWYVLWTPSGTPSFLVLVASAVIVRGLVACVEVPSNALVPEITRDYDERTRLVRYRYLFGWAGGLLMLMLAYQVFLPADMLGTTGYRNFGLTGAILITGTVLLSALFQHRYVAVPPPPRAAGEHKRLGSAFSDIRECVTHPAFVVLLVAIALGYISQGITFSISNYLYLYVWRFSPLAFQLYPWLLFASVVGAFLFVGPLQRRWGKRGVAIGSGLVGMALWVLPLTLRNYVIPPGSGVAGATLALLFAFILASNMASVIAMISISSMVPDVVEASEEQTGRRSEGTFTAGGLFASKCATGIGIFATGLILEYAGMPGKATPGSVAPQIIDRLTMTYAVILLVLAIVQATVLRRFPISRDDHIARLAALDAAARADPDATGAHP</sequence>
<dbReference type="InterPro" id="IPR036259">
    <property type="entry name" value="MFS_trans_sf"/>
</dbReference>
<feature type="transmembrane region" description="Helical" evidence="2">
    <location>
        <begin position="303"/>
        <end position="321"/>
    </location>
</feature>
<keyword evidence="2" id="KW-0472">Membrane</keyword>
<reference evidence="4" key="1">
    <citation type="journal article" date="2019" name="Int. J. Syst. Evol. Microbiol.">
        <title>The Global Catalogue of Microorganisms (GCM) 10K type strain sequencing project: providing services to taxonomists for standard genome sequencing and annotation.</title>
        <authorList>
            <consortium name="The Broad Institute Genomics Platform"/>
            <consortium name="The Broad Institute Genome Sequencing Center for Infectious Disease"/>
            <person name="Wu L."/>
            <person name="Ma J."/>
        </authorList>
    </citation>
    <scope>NUCLEOTIDE SEQUENCE [LARGE SCALE GENOMIC DNA]</scope>
    <source>
        <strain evidence="4">CGMCC 1.12989</strain>
    </source>
</reference>
<feature type="transmembrane region" description="Helical" evidence="2">
    <location>
        <begin position="84"/>
        <end position="102"/>
    </location>
</feature>
<feature type="transmembrane region" description="Helical" evidence="2">
    <location>
        <begin position="44"/>
        <end position="63"/>
    </location>
</feature>
<evidence type="ECO:0000313" key="3">
    <source>
        <dbReference type="EMBL" id="MFC4295746.1"/>
    </source>
</evidence>
<feature type="transmembrane region" description="Helical" evidence="2">
    <location>
        <begin position="108"/>
        <end position="128"/>
    </location>
</feature>
<feature type="transmembrane region" description="Helical" evidence="2">
    <location>
        <begin position="236"/>
        <end position="263"/>
    </location>
</feature>
<dbReference type="InterPro" id="IPR039672">
    <property type="entry name" value="MFS_2"/>
</dbReference>
<feature type="transmembrane region" description="Helical" evidence="2">
    <location>
        <begin position="12"/>
        <end position="38"/>
    </location>
</feature>
<evidence type="ECO:0000313" key="4">
    <source>
        <dbReference type="Proteomes" id="UP001595828"/>
    </source>
</evidence>
<evidence type="ECO:0000256" key="1">
    <source>
        <dbReference type="ARBA" id="ARBA00009617"/>
    </source>
</evidence>
<feature type="transmembrane region" description="Helical" evidence="2">
    <location>
        <begin position="333"/>
        <end position="358"/>
    </location>
</feature>
<name>A0ABV8RQQ6_9SPHN</name>
<evidence type="ECO:0000256" key="2">
    <source>
        <dbReference type="SAM" id="Phobius"/>
    </source>
</evidence>
<dbReference type="Gene3D" id="1.20.1250.20">
    <property type="entry name" value="MFS general substrate transporter like domains"/>
    <property type="match status" value="1"/>
</dbReference>
<keyword evidence="4" id="KW-1185">Reference proteome</keyword>
<dbReference type="EMBL" id="JBHSDR010000006">
    <property type="protein sequence ID" value="MFC4295746.1"/>
    <property type="molecule type" value="Genomic_DNA"/>
</dbReference>
<protein>
    <submittedName>
        <fullName evidence="3">MFS transporter</fullName>
    </submittedName>
</protein>
<feature type="transmembrane region" description="Helical" evidence="2">
    <location>
        <begin position="379"/>
        <end position="407"/>
    </location>
</feature>
<dbReference type="Pfam" id="PF13347">
    <property type="entry name" value="MFS_2"/>
    <property type="match status" value="1"/>
</dbReference>
<comment type="similarity">
    <text evidence="1">Belongs to the sodium:galactoside symporter (TC 2.A.2) family.</text>
</comment>
<accession>A0ABV8RQQ6</accession>
<keyword evidence="2" id="KW-0812">Transmembrane</keyword>
<dbReference type="Proteomes" id="UP001595828">
    <property type="component" value="Unassembled WGS sequence"/>
</dbReference>
<gene>
    <name evidence="3" type="ORF">ACFO0A_11840</name>
</gene>
<dbReference type="SUPFAM" id="SSF103473">
    <property type="entry name" value="MFS general substrate transporter"/>
    <property type="match status" value="1"/>
</dbReference>
<dbReference type="RefSeq" id="WP_379539211.1">
    <property type="nucleotide sequence ID" value="NZ_JBHSDR010000006.1"/>
</dbReference>
<dbReference type="PANTHER" id="PTHR11328:SF24">
    <property type="entry name" value="MAJOR FACILITATOR SUPERFAMILY (MFS) PROFILE DOMAIN-CONTAINING PROTEIN"/>
    <property type="match status" value="1"/>
</dbReference>
<feature type="transmembrane region" description="Helical" evidence="2">
    <location>
        <begin position="182"/>
        <end position="201"/>
    </location>
</feature>
<proteinExistence type="inferred from homology"/>